<dbReference type="Proteomes" id="UP001056035">
    <property type="component" value="Chromosome"/>
</dbReference>
<proteinExistence type="inferred from homology"/>
<dbReference type="RefSeq" id="WP_254573596.1">
    <property type="nucleotide sequence ID" value="NZ_CP098502.1"/>
</dbReference>
<feature type="domain" description="Thioredoxin" evidence="3">
    <location>
        <begin position="52"/>
        <end position="213"/>
    </location>
</feature>
<dbReference type="InterPro" id="IPR003782">
    <property type="entry name" value="SCO1/SenC"/>
</dbReference>
<dbReference type="CDD" id="cd02968">
    <property type="entry name" value="SCO"/>
    <property type="match status" value="1"/>
</dbReference>
<dbReference type="Pfam" id="PF02630">
    <property type="entry name" value="SCO1-SenC"/>
    <property type="match status" value="1"/>
</dbReference>
<sequence>MLARVQLTLAAVLGLVALVLAGVYVLGPDGGVKTGSTARLAVGPFGYVGAVAPPGLKVRDFTLADEDGHTRSLAAERGKVVVLTFMYSTCQDTCPATASAIRLGLDELGRAAADVPVLAVSVDPAGDTELNTKRFLLKQSLLGRMHFLRGTRAQLAPVWKEYFVHSQGPGTKQQDEHTIEVLILGRDGRQVVSFPVDAITPEALAHDLRKVIAARHPA</sequence>
<evidence type="ECO:0000313" key="5">
    <source>
        <dbReference type="Proteomes" id="UP001056035"/>
    </source>
</evidence>
<keyword evidence="5" id="KW-1185">Reference proteome</keyword>
<accession>A0ABY5E157</accession>
<keyword evidence="2" id="KW-0186">Copper</keyword>
<comment type="similarity">
    <text evidence="1">Belongs to the SCO1/2 family.</text>
</comment>
<evidence type="ECO:0000259" key="3">
    <source>
        <dbReference type="PROSITE" id="PS51352"/>
    </source>
</evidence>
<reference evidence="4 5" key="1">
    <citation type="submission" date="2022-06" db="EMBL/GenBank/DDBJ databases">
        <title>Paraconexibacter antarcticus.</title>
        <authorList>
            <person name="Kim C.S."/>
        </authorList>
    </citation>
    <scope>NUCLEOTIDE SEQUENCE [LARGE SCALE GENOMIC DNA]</scope>
    <source>
        <strain evidence="4 5">02-257</strain>
    </source>
</reference>
<evidence type="ECO:0000256" key="2">
    <source>
        <dbReference type="ARBA" id="ARBA00023008"/>
    </source>
</evidence>
<dbReference type="EMBL" id="CP098502">
    <property type="protein sequence ID" value="UTI66944.1"/>
    <property type="molecule type" value="Genomic_DNA"/>
</dbReference>
<dbReference type="PANTHER" id="PTHR12151">
    <property type="entry name" value="ELECTRON TRANSPORT PROTIN SCO1/SENC FAMILY MEMBER"/>
    <property type="match status" value="1"/>
</dbReference>
<name>A0ABY5E157_9ACTN</name>
<dbReference type="SUPFAM" id="SSF52833">
    <property type="entry name" value="Thioredoxin-like"/>
    <property type="match status" value="1"/>
</dbReference>
<dbReference type="PROSITE" id="PS51352">
    <property type="entry name" value="THIOREDOXIN_2"/>
    <property type="match status" value="1"/>
</dbReference>
<dbReference type="PANTHER" id="PTHR12151:SF25">
    <property type="entry name" value="LINALOOL DEHYDRATASE_ISOMERASE DOMAIN-CONTAINING PROTEIN"/>
    <property type="match status" value="1"/>
</dbReference>
<evidence type="ECO:0000256" key="1">
    <source>
        <dbReference type="ARBA" id="ARBA00010996"/>
    </source>
</evidence>
<gene>
    <name evidence="4" type="ORF">NBH00_12220</name>
</gene>
<organism evidence="4 5">
    <name type="scientific">Paraconexibacter antarcticus</name>
    <dbReference type="NCBI Taxonomy" id="2949664"/>
    <lineage>
        <taxon>Bacteria</taxon>
        <taxon>Bacillati</taxon>
        <taxon>Actinomycetota</taxon>
        <taxon>Thermoleophilia</taxon>
        <taxon>Solirubrobacterales</taxon>
        <taxon>Paraconexibacteraceae</taxon>
        <taxon>Paraconexibacter</taxon>
    </lineage>
</organism>
<dbReference type="InterPro" id="IPR036249">
    <property type="entry name" value="Thioredoxin-like_sf"/>
</dbReference>
<evidence type="ECO:0000313" key="4">
    <source>
        <dbReference type="EMBL" id="UTI66944.1"/>
    </source>
</evidence>
<protein>
    <submittedName>
        <fullName evidence="4">SCO family protein</fullName>
    </submittedName>
</protein>
<dbReference type="InterPro" id="IPR013766">
    <property type="entry name" value="Thioredoxin_domain"/>
</dbReference>
<dbReference type="Gene3D" id="3.40.30.10">
    <property type="entry name" value="Glutaredoxin"/>
    <property type="match status" value="1"/>
</dbReference>